<geneLocation type="plasmid" evidence="4">
    <name>pDson02</name>
</geneLocation>
<dbReference type="Gene3D" id="3.40.50.1240">
    <property type="entry name" value="Phosphoglycerate mutase-like"/>
    <property type="match status" value="1"/>
</dbReference>
<dbReference type="InterPro" id="IPR001345">
    <property type="entry name" value="PG/BPGM_mutase_AS"/>
</dbReference>
<proteinExistence type="predicted"/>
<dbReference type="PROSITE" id="PS00175">
    <property type="entry name" value="PG_MUTASE"/>
    <property type="match status" value="1"/>
</dbReference>
<organism evidence="4">
    <name type="scientific">Deinococcus sonorensis KR-87</name>
    <dbReference type="NCBI Taxonomy" id="694439"/>
    <lineage>
        <taxon>Bacteria</taxon>
        <taxon>Thermotogati</taxon>
        <taxon>Deinococcota</taxon>
        <taxon>Deinococci</taxon>
        <taxon>Deinococcales</taxon>
        <taxon>Deinococcaceae</taxon>
        <taxon>Deinococcus</taxon>
    </lineage>
</organism>
<keyword evidence="4" id="KW-0614">Plasmid</keyword>
<accession>A0AAU7UFM4</accession>
<feature type="region of interest" description="Disordered" evidence="3">
    <location>
        <begin position="16"/>
        <end position="37"/>
    </location>
</feature>
<protein>
    <submittedName>
        <fullName evidence="4">Histidine phosphatase family protein</fullName>
        <ecNumber evidence="4">3.1.3.-</ecNumber>
    </submittedName>
</protein>
<dbReference type="InterPro" id="IPR029033">
    <property type="entry name" value="His_PPase_superfam"/>
</dbReference>
<keyword evidence="2" id="KW-0413">Isomerase</keyword>
<dbReference type="AlphaFoldDB" id="A0AAU7UFM4"/>
<keyword evidence="4" id="KW-0378">Hydrolase</keyword>
<name>A0AAU7UFM4_9DEIO</name>
<dbReference type="SMART" id="SM00855">
    <property type="entry name" value="PGAM"/>
    <property type="match status" value="1"/>
</dbReference>
<dbReference type="InterPro" id="IPR013078">
    <property type="entry name" value="His_Pase_superF_clade-1"/>
</dbReference>
<evidence type="ECO:0000313" key="4">
    <source>
        <dbReference type="EMBL" id="XBV87220.1"/>
    </source>
</evidence>
<dbReference type="GO" id="GO:0016791">
    <property type="term" value="F:phosphatase activity"/>
    <property type="evidence" value="ECO:0007669"/>
    <property type="project" value="TreeGrafter"/>
</dbReference>
<gene>
    <name evidence="4" type="ORF">ABOD76_21225</name>
</gene>
<dbReference type="CDD" id="cd07067">
    <property type="entry name" value="HP_PGM_like"/>
    <property type="match status" value="1"/>
</dbReference>
<evidence type="ECO:0000256" key="3">
    <source>
        <dbReference type="SAM" id="MobiDB-lite"/>
    </source>
</evidence>
<dbReference type="EMBL" id="CP158300">
    <property type="protein sequence ID" value="XBV87220.1"/>
    <property type="molecule type" value="Genomic_DNA"/>
</dbReference>
<keyword evidence="1" id="KW-0324">Glycolysis</keyword>
<sequence length="188" mass="20363">MLDLYLIRHGQTLANRQRRYPAEDEDPPLSPDGRRQAQALVLPEGRVYSSPARRARETAEQAGRFPVQVSPALAEAHFGVMAGHTWAELEARYGATPAGWVTALSDPAAPDGPPEGESGEAFHARIDEWLQTLPLSGTVLAFTHLGPVLAALRLTVGLRAAELPTCGVVHLRRSEQAWWLVRLGPGPG</sequence>
<dbReference type="GO" id="GO:0005737">
    <property type="term" value="C:cytoplasm"/>
    <property type="evidence" value="ECO:0007669"/>
    <property type="project" value="TreeGrafter"/>
</dbReference>
<dbReference type="PANTHER" id="PTHR48100">
    <property type="entry name" value="BROAD-SPECIFICITY PHOSPHATASE YOR283W-RELATED"/>
    <property type="match status" value="1"/>
</dbReference>
<dbReference type="EC" id="3.1.3.-" evidence="4"/>
<reference evidence="4" key="1">
    <citation type="submission" date="2024-06" db="EMBL/GenBank/DDBJ databases">
        <title>Draft Genome Sequence of Deinococcus sonorensis Type Strain KR-87, a Biofilm Producing Representative of the Genus Deinococcus.</title>
        <authorList>
            <person name="Boren L.S."/>
            <person name="Grosso R.A."/>
            <person name="Hugenberg-Cox A.N."/>
            <person name="Hill J.T.E."/>
            <person name="Albert C.M."/>
            <person name="Tuohy J.M."/>
        </authorList>
    </citation>
    <scope>NUCLEOTIDE SEQUENCE</scope>
    <source>
        <strain evidence="4">KR-87</strain>
        <plasmid evidence="4">pDson02</plasmid>
    </source>
</reference>
<dbReference type="SUPFAM" id="SSF53254">
    <property type="entry name" value="Phosphoglycerate mutase-like"/>
    <property type="match status" value="1"/>
</dbReference>
<dbReference type="InterPro" id="IPR050275">
    <property type="entry name" value="PGM_Phosphatase"/>
</dbReference>
<dbReference type="RefSeq" id="WP_350245370.1">
    <property type="nucleotide sequence ID" value="NZ_CP158300.1"/>
</dbReference>
<dbReference type="PANTHER" id="PTHR48100:SF1">
    <property type="entry name" value="HISTIDINE PHOSPHATASE FAMILY PROTEIN-RELATED"/>
    <property type="match status" value="1"/>
</dbReference>
<dbReference type="Pfam" id="PF00300">
    <property type="entry name" value="His_Phos_1"/>
    <property type="match status" value="1"/>
</dbReference>
<evidence type="ECO:0000256" key="1">
    <source>
        <dbReference type="ARBA" id="ARBA00023152"/>
    </source>
</evidence>
<dbReference type="KEGG" id="dsc:ABOD76_21225"/>
<evidence type="ECO:0000256" key="2">
    <source>
        <dbReference type="ARBA" id="ARBA00023235"/>
    </source>
</evidence>